<dbReference type="AlphaFoldDB" id="A0A7J7N2J2"/>
<evidence type="ECO:0000259" key="9">
    <source>
        <dbReference type="Pfam" id="PF13359"/>
    </source>
</evidence>
<dbReference type="GO" id="GO:0016787">
    <property type="term" value="F:hydrolase activity"/>
    <property type="evidence" value="ECO:0007669"/>
    <property type="project" value="UniProtKB-KW"/>
</dbReference>
<feature type="transmembrane region" description="Helical" evidence="8">
    <location>
        <begin position="12"/>
        <end position="32"/>
    </location>
</feature>
<keyword evidence="8" id="KW-0472">Membrane</keyword>
<keyword evidence="6" id="KW-0378">Hydrolase</keyword>
<protein>
    <recommendedName>
        <fullName evidence="9">DDE Tnp4 domain-containing protein</fullName>
    </recommendedName>
</protein>
<evidence type="ECO:0000256" key="4">
    <source>
        <dbReference type="ARBA" id="ARBA00022722"/>
    </source>
</evidence>
<evidence type="ECO:0000256" key="5">
    <source>
        <dbReference type="ARBA" id="ARBA00022723"/>
    </source>
</evidence>
<dbReference type="OrthoDB" id="1299199at2759"/>
<feature type="domain" description="DDE Tnp4" evidence="9">
    <location>
        <begin position="49"/>
        <end position="145"/>
    </location>
</feature>
<comment type="similarity">
    <text evidence="3">Belongs to the HARBI1 family.</text>
</comment>
<dbReference type="Pfam" id="PF13359">
    <property type="entry name" value="DDE_Tnp_4"/>
    <property type="match status" value="1"/>
</dbReference>
<evidence type="ECO:0000313" key="11">
    <source>
        <dbReference type="Proteomes" id="UP000541444"/>
    </source>
</evidence>
<comment type="cofactor">
    <cofactor evidence="1">
        <name>a divalent metal cation</name>
        <dbReference type="ChEBI" id="CHEBI:60240"/>
    </cofactor>
</comment>
<evidence type="ECO:0000256" key="8">
    <source>
        <dbReference type="SAM" id="Phobius"/>
    </source>
</evidence>
<reference evidence="10 11" key="1">
    <citation type="journal article" date="2020" name="IScience">
        <title>Genome Sequencing of the Endangered Kingdonia uniflora (Circaeasteraceae, Ranunculales) Reveals Potential Mechanisms of Evolutionary Specialization.</title>
        <authorList>
            <person name="Sun Y."/>
            <person name="Deng T."/>
            <person name="Zhang A."/>
            <person name="Moore M.J."/>
            <person name="Landis J.B."/>
            <person name="Lin N."/>
            <person name="Zhang H."/>
            <person name="Zhang X."/>
            <person name="Huang J."/>
            <person name="Zhang X."/>
            <person name="Sun H."/>
            <person name="Wang H."/>
        </authorList>
    </citation>
    <scope>NUCLEOTIDE SEQUENCE [LARGE SCALE GENOMIC DNA]</scope>
    <source>
        <strain evidence="10">TB1705</strain>
        <tissue evidence="10">Leaf</tissue>
    </source>
</reference>
<keyword evidence="8" id="KW-1133">Transmembrane helix</keyword>
<dbReference type="InterPro" id="IPR027806">
    <property type="entry name" value="HARBI1_dom"/>
</dbReference>
<dbReference type="GO" id="GO:0004518">
    <property type="term" value="F:nuclease activity"/>
    <property type="evidence" value="ECO:0007669"/>
    <property type="project" value="UniProtKB-KW"/>
</dbReference>
<evidence type="ECO:0000313" key="10">
    <source>
        <dbReference type="EMBL" id="KAF6161337.1"/>
    </source>
</evidence>
<accession>A0A7J7N2J2</accession>
<sequence>MNDNEDHRNNVVVLASTTTAIVIATAATYLMLDNPREPYSNKDCLGALDETHIIASVPEKETIKFRSGRSNKITQNILVACSFNLRFTYIIVGWEGTVQDRKKLDDGQHRLNAFVIPHDQYYLADPAFTLEPGVLPPFCNTRYHLNEKKRVQTC</sequence>
<organism evidence="10 11">
    <name type="scientific">Kingdonia uniflora</name>
    <dbReference type="NCBI Taxonomy" id="39325"/>
    <lineage>
        <taxon>Eukaryota</taxon>
        <taxon>Viridiplantae</taxon>
        <taxon>Streptophyta</taxon>
        <taxon>Embryophyta</taxon>
        <taxon>Tracheophyta</taxon>
        <taxon>Spermatophyta</taxon>
        <taxon>Magnoliopsida</taxon>
        <taxon>Ranunculales</taxon>
        <taxon>Circaeasteraceae</taxon>
        <taxon>Kingdonia</taxon>
    </lineage>
</organism>
<dbReference type="Proteomes" id="UP000541444">
    <property type="component" value="Unassembled WGS sequence"/>
</dbReference>
<dbReference type="InterPro" id="IPR045249">
    <property type="entry name" value="HARBI1-like"/>
</dbReference>
<comment type="caution">
    <text evidence="10">The sequence shown here is derived from an EMBL/GenBank/DDBJ whole genome shotgun (WGS) entry which is preliminary data.</text>
</comment>
<gene>
    <name evidence="10" type="ORF">GIB67_009224</name>
</gene>
<keyword evidence="7" id="KW-0539">Nucleus</keyword>
<comment type="subcellular location">
    <subcellularLocation>
        <location evidence="2">Nucleus</location>
    </subcellularLocation>
</comment>
<evidence type="ECO:0000256" key="6">
    <source>
        <dbReference type="ARBA" id="ARBA00022801"/>
    </source>
</evidence>
<evidence type="ECO:0000256" key="7">
    <source>
        <dbReference type="ARBA" id="ARBA00023242"/>
    </source>
</evidence>
<evidence type="ECO:0000256" key="1">
    <source>
        <dbReference type="ARBA" id="ARBA00001968"/>
    </source>
</evidence>
<dbReference type="EMBL" id="JACGCM010001135">
    <property type="protein sequence ID" value="KAF6161337.1"/>
    <property type="molecule type" value="Genomic_DNA"/>
</dbReference>
<evidence type="ECO:0000256" key="2">
    <source>
        <dbReference type="ARBA" id="ARBA00004123"/>
    </source>
</evidence>
<proteinExistence type="inferred from homology"/>
<dbReference type="PANTHER" id="PTHR22930:SF259">
    <property type="entry name" value="OS08G0106900 PROTEIN"/>
    <property type="match status" value="1"/>
</dbReference>
<keyword evidence="4" id="KW-0540">Nuclease</keyword>
<keyword evidence="5" id="KW-0479">Metal-binding</keyword>
<dbReference type="PANTHER" id="PTHR22930">
    <property type="match status" value="1"/>
</dbReference>
<name>A0A7J7N2J2_9MAGN</name>
<keyword evidence="11" id="KW-1185">Reference proteome</keyword>
<dbReference type="GO" id="GO:0046872">
    <property type="term" value="F:metal ion binding"/>
    <property type="evidence" value="ECO:0007669"/>
    <property type="project" value="UniProtKB-KW"/>
</dbReference>
<evidence type="ECO:0000256" key="3">
    <source>
        <dbReference type="ARBA" id="ARBA00006958"/>
    </source>
</evidence>
<dbReference type="GO" id="GO:0005634">
    <property type="term" value="C:nucleus"/>
    <property type="evidence" value="ECO:0007669"/>
    <property type="project" value="UniProtKB-SubCell"/>
</dbReference>
<keyword evidence="8" id="KW-0812">Transmembrane</keyword>